<accession>A0ACC4UCJ9</accession>
<dbReference type="EMBL" id="LAYQ01000006">
    <property type="protein sequence ID" value="KKO80811.1"/>
    <property type="molecule type" value="Genomic_DNA"/>
</dbReference>
<sequence>MTSSSRRILAFVAAGLLCAVAVGVAVWRMSAPESVVAKPSAATAVSSTATTSSSATHSYTTTASPTTTQSKDSHTPVAAPAEDPYLAPNAVVNNTEPAGPTAVYRPDNVSSLQNQQPQATQNVQNPPAPVATTPATAPSTDPSTASESVAPGSTPQHTEPTPPPATLEPQTAAPQDSAPQESRGEREHNPQLTEQQPTEASDSFNPRPAGLAQEAPKPGAEPDSVTEHREPTEAEQKQWDESAQHGNEAIESLVRESEAHRTNEAPTPAAPTDDVPAAKEPSAETPTAVKPGEKPMEPAAEPAAVHL</sequence>
<organism evidence="1 2">
    <name type="scientific">Corynebacterium minutissimum</name>
    <dbReference type="NCBI Taxonomy" id="38301"/>
    <lineage>
        <taxon>Bacteria</taxon>
        <taxon>Bacillati</taxon>
        <taxon>Actinomycetota</taxon>
        <taxon>Actinomycetes</taxon>
        <taxon>Mycobacteriales</taxon>
        <taxon>Corynebacteriaceae</taxon>
        <taxon>Corynebacterium</taxon>
    </lineage>
</organism>
<keyword evidence="2" id="KW-1185">Reference proteome</keyword>
<keyword evidence="1" id="KW-0240">DNA-directed RNA polymerase</keyword>
<reference evidence="1" key="1">
    <citation type="submission" date="2015-04" db="EMBL/GenBank/DDBJ databases">
        <title>Draft Genome Sequences of Three Species of Emerging Human-Pathogenic Corynebacteria.</title>
        <authorList>
            <person name="Pacheco L.G."/>
            <person name="Mattos-Guaraldi A.L."/>
            <person name="Santos C.S."/>
            <person name="Veras A.O."/>
            <person name="Guimaraes L.C."/>
            <person name="Abreu V."/>
            <person name="Pereira F.L."/>
            <person name="Soares S.C."/>
            <person name="Dorella F.A."/>
            <person name="Carvalho A.F."/>
            <person name="Leal C.G."/>
            <person name="Figueiredo H.C."/>
            <person name="Ramos J.N."/>
            <person name="Vieira V."/>
            <person name="Farfour E."/>
            <person name="Guiso N."/>
            <person name="Hirata R.Jr."/>
            <person name="Ramos R.T."/>
            <person name="Azevedo V."/>
            <person name="Silva A."/>
        </authorList>
    </citation>
    <scope>NUCLEOTIDE SEQUENCE</scope>
    <source>
        <strain evidence="1">1941</strain>
    </source>
</reference>
<proteinExistence type="predicted"/>
<evidence type="ECO:0000313" key="2">
    <source>
        <dbReference type="Proteomes" id="UP000034245"/>
    </source>
</evidence>
<name>A0ACC4UCJ9_9CORY</name>
<dbReference type="Proteomes" id="UP000034245">
    <property type="component" value="Unassembled WGS sequence"/>
</dbReference>
<comment type="caution">
    <text evidence="1">The sequence shown here is derived from an EMBL/GenBank/DDBJ whole genome shotgun (WGS) entry which is preliminary data.</text>
</comment>
<gene>
    <name evidence="1" type="ORF">WU87_02700</name>
</gene>
<keyword evidence="1" id="KW-0804">Transcription</keyword>
<evidence type="ECO:0000313" key="1">
    <source>
        <dbReference type="EMBL" id="KKO80811.1"/>
    </source>
</evidence>
<protein>
    <submittedName>
        <fullName evidence="1">DNA-directed RNA polymerase II</fullName>
    </submittedName>
</protein>